<feature type="compositionally biased region" description="Polar residues" evidence="1">
    <location>
        <begin position="373"/>
        <end position="400"/>
    </location>
</feature>
<evidence type="ECO:0000313" key="2">
    <source>
        <dbReference type="EMBL" id="CDS38211.1"/>
    </source>
</evidence>
<evidence type="ECO:0000313" key="3">
    <source>
        <dbReference type="Proteomes" id="UP000017246"/>
    </source>
</evidence>
<feature type="compositionally biased region" description="Basic and acidic residues" evidence="1">
    <location>
        <begin position="109"/>
        <end position="120"/>
    </location>
</feature>
<feature type="region of interest" description="Disordered" evidence="1">
    <location>
        <begin position="98"/>
        <end position="131"/>
    </location>
</feature>
<protein>
    <submittedName>
        <fullName evidence="2">Expressed protein</fullName>
    </submittedName>
</protein>
<accession>A0A068Y4U6</accession>
<keyword evidence="3" id="KW-1185">Reference proteome</keyword>
<dbReference type="OrthoDB" id="10513741at2759"/>
<dbReference type="AlphaFoldDB" id="A0A068Y4U6"/>
<name>A0A068Y4U6_ECHMU</name>
<dbReference type="EMBL" id="LN902847">
    <property type="protein sequence ID" value="CDS38211.1"/>
    <property type="molecule type" value="Genomic_DNA"/>
</dbReference>
<evidence type="ECO:0000256" key="1">
    <source>
        <dbReference type="SAM" id="MobiDB-lite"/>
    </source>
</evidence>
<gene>
    <name evidence="2" type="ORF">EmuJ_000554600</name>
</gene>
<feature type="compositionally biased region" description="Basic and acidic residues" evidence="1">
    <location>
        <begin position="318"/>
        <end position="327"/>
    </location>
</feature>
<sequence>MTNYFKKRWQEHQLKKEFADHEKSIVKEIYKKCNYDAVKCRVAMTNIIVDNGLAMLREGCRVATNRCVADTLPPRNMGDHVIYDIPCYQETSNSDDLSYANATNVNTTDRQKLRSEDPYRRSTSYQRPGASGVEFRACGSCDHERDAFDEDDIPPNDIGSPEPGYDVPGERIATSDLPEHLLILSPRPLHRITVVQRPGASGVEFRACGSCDHERDAFDEDDIPPNDIGSPEPGYDVPGERIATSDLPEHLLILSPRPLHRITVVQRPGASGVEFRACGSCDHEVNEGTLYAPERPKLSNGAANVYASTLFLPRSSVHRREVQDARRQISTSAPQSNSADRNSKPHESFYFTSGPASSNSNLQSLPDLLSPGPAQSTKPSAQSRTRANALSSSTKQSTSRLMPPPHISNKDQ</sequence>
<feature type="compositionally biased region" description="Polar residues" evidence="1">
    <location>
        <begin position="98"/>
        <end position="108"/>
    </location>
</feature>
<feature type="compositionally biased region" description="Polar residues" evidence="1">
    <location>
        <begin position="350"/>
        <end position="364"/>
    </location>
</feature>
<dbReference type="Proteomes" id="UP000017246">
    <property type="component" value="Unassembled WGS sequence"/>
</dbReference>
<feature type="compositionally biased region" description="Polar residues" evidence="1">
    <location>
        <begin position="328"/>
        <end position="340"/>
    </location>
</feature>
<feature type="region of interest" description="Disordered" evidence="1">
    <location>
        <begin position="317"/>
        <end position="412"/>
    </location>
</feature>
<organism evidence="2 3">
    <name type="scientific">Echinococcus multilocularis</name>
    <name type="common">Fox tapeworm</name>
    <dbReference type="NCBI Taxonomy" id="6211"/>
    <lineage>
        <taxon>Eukaryota</taxon>
        <taxon>Metazoa</taxon>
        <taxon>Spiralia</taxon>
        <taxon>Lophotrochozoa</taxon>
        <taxon>Platyhelminthes</taxon>
        <taxon>Cestoda</taxon>
        <taxon>Eucestoda</taxon>
        <taxon>Cyclophyllidea</taxon>
        <taxon>Taeniidae</taxon>
        <taxon>Echinococcus</taxon>
    </lineage>
</organism>
<reference evidence="2" key="1">
    <citation type="journal article" date="2013" name="Nature">
        <title>The genomes of four tapeworm species reveal adaptations to parasitism.</title>
        <authorList>
            <person name="Tsai I.J."/>
            <person name="Zarowiecki M."/>
            <person name="Holroyd N."/>
            <person name="Garciarrubio A."/>
            <person name="Sanchez-Flores A."/>
            <person name="Brooks K.L."/>
            <person name="Tracey A."/>
            <person name="Bobes R.J."/>
            <person name="Fragoso G."/>
            <person name="Sciutto E."/>
            <person name="Aslett M."/>
            <person name="Beasley H."/>
            <person name="Bennett H.M."/>
            <person name="Cai J."/>
            <person name="Camicia F."/>
            <person name="Clark R."/>
            <person name="Cucher M."/>
            <person name="De Silva N."/>
            <person name="Day T.A."/>
            <person name="Deplazes P."/>
            <person name="Estrada K."/>
            <person name="Fernandez C."/>
            <person name="Holland P.W."/>
            <person name="Hou J."/>
            <person name="Hu S."/>
            <person name="Huckvale T."/>
            <person name="Hung S.S."/>
            <person name="Kamenetzky L."/>
            <person name="Keane J.A."/>
            <person name="Kiss F."/>
            <person name="Koziol U."/>
            <person name="Lambert O."/>
            <person name="Liu K."/>
            <person name="Luo X."/>
            <person name="Luo Y."/>
            <person name="Macchiaroli N."/>
            <person name="Nichol S."/>
            <person name="Paps J."/>
            <person name="Parkinson J."/>
            <person name="Pouchkina-Stantcheva N."/>
            <person name="Riddiford N."/>
            <person name="Rosenzvit M."/>
            <person name="Salinas G."/>
            <person name="Wasmuth J.D."/>
            <person name="Zamanian M."/>
            <person name="Zheng Y."/>
            <person name="Cai X."/>
            <person name="Soberon X."/>
            <person name="Olson P.D."/>
            <person name="Laclette J.P."/>
            <person name="Brehm K."/>
            <person name="Berriman M."/>
            <person name="Garciarrubio A."/>
            <person name="Bobes R.J."/>
            <person name="Fragoso G."/>
            <person name="Sanchez-Flores A."/>
            <person name="Estrada K."/>
            <person name="Cevallos M.A."/>
            <person name="Morett E."/>
            <person name="Gonzalez V."/>
            <person name="Portillo T."/>
            <person name="Ochoa-Leyva A."/>
            <person name="Jose M.V."/>
            <person name="Sciutto E."/>
            <person name="Landa A."/>
            <person name="Jimenez L."/>
            <person name="Valdes V."/>
            <person name="Carrero J.C."/>
            <person name="Larralde C."/>
            <person name="Morales-Montor J."/>
            <person name="Limon-Lason J."/>
            <person name="Soberon X."/>
            <person name="Laclette J.P."/>
        </authorList>
    </citation>
    <scope>NUCLEOTIDE SEQUENCE [LARGE SCALE GENOMIC DNA]</scope>
</reference>
<reference evidence="2" key="2">
    <citation type="submission" date="2015-11" db="EMBL/GenBank/DDBJ databases">
        <authorList>
            <person name="Zhang Y."/>
            <person name="Guo Z."/>
        </authorList>
    </citation>
    <scope>NUCLEOTIDE SEQUENCE</scope>
</reference>
<proteinExistence type="predicted"/>